<protein>
    <submittedName>
        <fullName evidence="2">DUF2293 domain-containing protein</fullName>
    </submittedName>
</protein>
<dbReference type="Proteomes" id="UP001209803">
    <property type="component" value="Chromosome"/>
</dbReference>
<dbReference type="RefSeq" id="WP_265681068.1">
    <property type="nucleotide sequence ID" value="NZ_CP120863.1"/>
</dbReference>
<name>A0ABY8EZ76_9HYPH</name>
<feature type="domain" description="DUF2293" evidence="1">
    <location>
        <begin position="14"/>
        <end position="92"/>
    </location>
</feature>
<keyword evidence="3" id="KW-1185">Reference proteome</keyword>
<sequence length="105" mass="11825">MTGGTKRQKDMRKALRLLLPHIPMRDAEAILAASLAGHLRHLPPSIALWQATTSYVRHELTDYDTLLDDGYDRDAARFFVVDDMNTVLEGWGCKNRVSAEDDVIS</sequence>
<evidence type="ECO:0000313" key="3">
    <source>
        <dbReference type="Proteomes" id="UP001209803"/>
    </source>
</evidence>
<accession>A0ABY8EZ76</accession>
<evidence type="ECO:0000259" key="1">
    <source>
        <dbReference type="Pfam" id="PF10056"/>
    </source>
</evidence>
<proteinExistence type="predicted"/>
<gene>
    <name evidence="2" type="ORF">K1718_20125</name>
</gene>
<dbReference type="InterPro" id="IPR018744">
    <property type="entry name" value="DUF2293"/>
</dbReference>
<dbReference type="Pfam" id="PF10056">
    <property type="entry name" value="DUF2293"/>
    <property type="match status" value="1"/>
</dbReference>
<evidence type="ECO:0000313" key="2">
    <source>
        <dbReference type="EMBL" id="WFE88453.1"/>
    </source>
</evidence>
<organism evidence="2 3">
    <name type="scientific">Roseibium porphyridii</name>
    <dbReference type="NCBI Taxonomy" id="2866279"/>
    <lineage>
        <taxon>Bacteria</taxon>
        <taxon>Pseudomonadati</taxon>
        <taxon>Pseudomonadota</taxon>
        <taxon>Alphaproteobacteria</taxon>
        <taxon>Hyphomicrobiales</taxon>
        <taxon>Stappiaceae</taxon>
        <taxon>Roseibium</taxon>
    </lineage>
</organism>
<reference evidence="2 3" key="1">
    <citation type="submission" date="2023-03" db="EMBL/GenBank/DDBJ databases">
        <title>Roseibium porphyridii sp. nov. and Roseibium rhodosorbium sp. nov. isolated from marine algae, Porphyridium cruentum and Rhodosorus marinus, respectively.</title>
        <authorList>
            <person name="Lee M.W."/>
            <person name="Choi B.J."/>
            <person name="Lee J.K."/>
            <person name="Choi D.G."/>
            <person name="Baek J.H."/>
            <person name="Bayburt H."/>
            <person name="Kim J.M."/>
            <person name="Han D.M."/>
            <person name="Kim K.H."/>
            <person name="Jeon C.O."/>
        </authorList>
    </citation>
    <scope>NUCLEOTIDE SEQUENCE [LARGE SCALE GENOMIC DNA]</scope>
    <source>
        <strain evidence="2 3">KMA01</strain>
    </source>
</reference>
<dbReference type="EMBL" id="CP120863">
    <property type="protein sequence ID" value="WFE88453.1"/>
    <property type="molecule type" value="Genomic_DNA"/>
</dbReference>